<evidence type="ECO:0000313" key="2">
    <source>
        <dbReference type="Proteomes" id="UP000660708"/>
    </source>
</evidence>
<keyword evidence="2" id="KW-1185">Reference proteome</keyword>
<proteinExistence type="predicted"/>
<comment type="caution">
    <text evidence="1">The sequence shown here is derived from an EMBL/GenBank/DDBJ whole genome shotgun (WGS) entry which is preliminary data.</text>
</comment>
<reference evidence="1 2" key="1">
    <citation type="submission" date="2015-06" db="EMBL/GenBank/DDBJ databases">
        <title>Genome sequence of Pseudoalteromonas peptidolytica.</title>
        <authorList>
            <person name="Xie B.-B."/>
            <person name="Rong J.-C."/>
            <person name="Qin Q.-L."/>
            <person name="Zhang Y.-Z."/>
        </authorList>
    </citation>
    <scope>NUCLEOTIDE SEQUENCE [LARGE SCALE GENOMIC DNA]</scope>
    <source>
        <strain evidence="1 2">F12-50-A1</strain>
    </source>
</reference>
<gene>
    <name evidence="1" type="ORF">PPEP_a3486</name>
</gene>
<name>A0A8I0MTS3_9GAMM</name>
<evidence type="ECO:0000313" key="1">
    <source>
        <dbReference type="EMBL" id="MBE0345130.1"/>
    </source>
</evidence>
<dbReference type="EMBL" id="AQHF01000019">
    <property type="protein sequence ID" value="MBE0345130.1"/>
    <property type="molecule type" value="Genomic_DNA"/>
</dbReference>
<dbReference type="Proteomes" id="UP000660708">
    <property type="component" value="Unassembled WGS sequence"/>
</dbReference>
<organism evidence="1 2">
    <name type="scientific">Pseudoalteromonas peptidolytica F12-50-A1</name>
    <dbReference type="NCBI Taxonomy" id="1315280"/>
    <lineage>
        <taxon>Bacteria</taxon>
        <taxon>Pseudomonadati</taxon>
        <taxon>Pseudomonadota</taxon>
        <taxon>Gammaproteobacteria</taxon>
        <taxon>Alteromonadales</taxon>
        <taxon>Pseudoalteromonadaceae</taxon>
        <taxon>Pseudoalteromonas</taxon>
    </lineage>
</organism>
<protein>
    <submittedName>
        <fullName evidence="1">Uncharacterized protein</fullName>
    </submittedName>
</protein>
<dbReference type="AlphaFoldDB" id="A0A8I0MTS3"/>
<accession>A0A8I0MTS3</accession>
<sequence>MILIPYLKIPTCLDLLLQVGLNSHLILSLKGKPRLATLVLRQNCEQVYHVP</sequence>